<proteinExistence type="predicted"/>
<evidence type="ECO:0000313" key="2">
    <source>
        <dbReference type="EMBL" id="SBT58417.1"/>
    </source>
</evidence>
<name>A0A1A9AQL8_PLAOA</name>
<sequence>MATEEDPDLKVLHTNVVYYKLDTASKDYKQDNNAFWNTAIAEHHMKTLKIFPTLAKGLYYVSKMDNYDAYYDERWNYLYFWAGLKMIENSESFQSFSFSDLMSLLKLVRSYIEKDSGSYTDDMLKMNKDNFKDLKEVYDYLENYESINLKIDFSGNSPCTARYKEYVTKAHELYKREKAKCHGNNKDEYCRILNSFLLKHEKKFITQLKCTGTKPVKPHSGEEDPQDTMDSEGSGLHHEARGQHAQTLLSSLGDSGQNRGIPLAGGDVSPSSRSTNAISTVFPLLGTASLAFFFLKFTPLGSSLYNRIFSKQIIRTNVEETQELLENSYEFPNMNIEENSHHIGYNNM</sequence>
<reference evidence="3" key="1">
    <citation type="submission" date="2016-05" db="EMBL/GenBank/DDBJ databases">
        <authorList>
            <person name="Naeem R."/>
        </authorList>
    </citation>
    <scope>NUCLEOTIDE SEQUENCE [LARGE SCALE GENOMIC DNA]</scope>
</reference>
<evidence type="ECO:0000256" key="1">
    <source>
        <dbReference type="SAM" id="MobiDB-lite"/>
    </source>
</evidence>
<gene>
    <name evidence="2" type="ORF">POVWA1_087520</name>
</gene>
<dbReference type="InterPro" id="IPR008780">
    <property type="entry name" value="Plasmodium_Vir"/>
</dbReference>
<feature type="region of interest" description="Disordered" evidence="1">
    <location>
        <begin position="213"/>
        <end position="243"/>
    </location>
</feature>
<dbReference type="Pfam" id="PF05795">
    <property type="entry name" value="Plasmodium_Vir"/>
    <property type="match status" value="1"/>
</dbReference>
<dbReference type="Proteomes" id="UP000078555">
    <property type="component" value="Unassembled WGS sequence"/>
</dbReference>
<evidence type="ECO:0000313" key="3">
    <source>
        <dbReference type="Proteomes" id="UP000078555"/>
    </source>
</evidence>
<protein>
    <submittedName>
        <fullName evidence="2">PIR Superfamily Protein</fullName>
    </submittedName>
</protein>
<accession>A0A1A9AQL8</accession>
<organism evidence="2 3">
    <name type="scientific">Plasmodium ovale wallikeri</name>
    <dbReference type="NCBI Taxonomy" id="864142"/>
    <lineage>
        <taxon>Eukaryota</taxon>
        <taxon>Sar</taxon>
        <taxon>Alveolata</taxon>
        <taxon>Apicomplexa</taxon>
        <taxon>Aconoidasida</taxon>
        <taxon>Haemosporida</taxon>
        <taxon>Plasmodiidae</taxon>
        <taxon>Plasmodium</taxon>
        <taxon>Plasmodium (Plasmodium)</taxon>
    </lineage>
</organism>
<dbReference type="EMBL" id="FLRD01001873">
    <property type="protein sequence ID" value="SBT58417.1"/>
    <property type="molecule type" value="Genomic_DNA"/>
</dbReference>
<dbReference type="AlphaFoldDB" id="A0A1A9AQL8"/>
<keyword evidence="3" id="KW-1185">Reference proteome</keyword>